<dbReference type="SUPFAM" id="SSF53098">
    <property type="entry name" value="Ribonuclease H-like"/>
    <property type="match status" value="1"/>
</dbReference>
<dbReference type="InterPro" id="IPR012340">
    <property type="entry name" value="NA-bd_OB-fold"/>
</dbReference>
<dbReference type="InterPro" id="IPR023323">
    <property type="entry name" value="Tex-like_dom_sf"/>
</dbReference>
<dbReference type="InterPro" id="IPR050437">
    <property type="entry name" value="Ribos_protein_bS1-like"/>
</dbReference>
<protein>
    <submittedName>
        <fullName evidence="3">RNA-binding transcriptional accessory protein</fullName>
    </submittedName>
</protein>
<dbReference type="Pfam" id="PF22706">
    <property type="entry name" value="Tex_central_region"/>
    <property type="match status" value="1"/>
</dbReference>
<dbReference type="InterPro" id="IPR041692">
    <property type="entry name" value="HHH_9"/>
</dbReference>
<gene>
    <name evidence="3" type="ORF">JQX08_21000</name>
</gene>
<accession>A0ABS2ILY0</accession>
<proteinExistence type="predicted"/>
<dbReference type="Pfam" id="PF17674">
    <property type="entry name" value="HHH_9"/>
    <property type="match status" value="1"/>
</dbReference>
<dbReference type="EMBL" id="JAFEUP010000007">
    <property type="protein sequence ID" value="MBM7063203.1"/>
    <property type="molecule type" value="Genomic_DNA"/>
</dbReference>
<dbReference type="Gene3D" id="3.30.420.140">
    <property type="entry name" value="YqgF/RNase H-like domain"/>
    <property type="match status" value="1"/>
</dbReference>
<dbReference type="Pfam" id="PF00575">
    <property type="entry name" value="S1"/>
    <property type="match status" value="1"/>
</dbReference>
<dbReference type="InterPro" id="IPR023319">
    <property type="entry name" value="Tex-like_HTH_dom_sf"/>
</dbReference>
<dbReference type="RefSeq" id="WP_205350384.1">
    <property type="nucleotide sequence ID" value="NZ_JAFEUP010000007.1"/>
</dbReference>
<dbReference type="Pfam" id="PF09371">
    <property type="entry name" value="Tex_N"/>
    <property type="match status" value="1"/>
</dbReference>
<dbReference type="PANTHER" id="PTHR10724">
    <property type="entry name" value="30S RIBOSOMAL PROTEIN S1"/>
    <property type="match status" value="1"/>
</dbReference>
<dbReference type="SUPFAM" id="SSF158832">
    <property type="entry name" value="Tex N-terminal region-like"/>
    <property type="match status" value="1"/>
</dbReference>
<dbReference type="SUPFAM" id="SSF47781">
    <property type="entry name" value="RuvA domain 2-like"/>
    <property type="match status" value="2"/>
</dbReference>
<evidence type="ECO:0000313" key="3">
    <source>
        <dbReference type="EMBL" id="MBM7063203.1"/>
    </source>
</evidence>
<dbReference type="InterPro" id="IPR018974">
    <property type="entry name" value="Tex-like_N"/>
</dbReference>
<feature type="domain" description="S1 motif" evidence="2">
    <location>
        <begin position="660"/>
        <end position="729"/>
    </location>
</feature>
<name>A0ABS2ILY0_9GAMM</name>
<dbReference type="Gene3D" id="1.10.150.310">
    <property type="entry name" value="Tex RuvX-like domain-like"/>
    <property type="match status" value="1"/>
</dbReference>
<dbReference type="SMART" id="SM00732">
    <property type="entry name" value="YqgFc"/>
    <property type="match status" value="1"/>
</dbReference>
<dbReference type="Pfam" id="PF16921">
    <property type="entry name" value="Tex_YqgF"/>
    <property type="match status" value="1"/>
</dbReference>
<evidence type="ECO:0000256" key="1">
    <source>
        <dbReference type="SAM" id="MobiDB-lite"/>
    </source>
</evidence>
<keyword evidence="4" id="KW-1185">Reference proteome</keyword>
<dbReference type="InterPro" id="IPR055179">
    <property type="entry name" value="Tex-like_central_region"/>
</dbReference>
<dbReference type="InterPro" id="IPR006641">
    <property type="entry name" value="YqgF/RNaseH-like_dom"/>
</dbReference>
<comment type="caution">
    <text evidence="3">The sequence shown here is derived from an EMBL/GenBank/DDBJ whole genome shotgun (WGS) entry which is preliminary data.</text>
</comment>
<organism evidence="3 4">
    <name type="scientific">Zestomonas insulae</name>
    <dbReference type="NCBI Taxonomy" id="2809017"/>
    <lineage>
        <taxon>Bacteria</taxon>
        <taxon>Pseudomonadati</taxon>
        <taxon>Pseudomonadota</taxon>
        <taxon>Gammaproteobacteria</taxon>
        <taxon>Pseudomonadales</taxon>
        <taxon>Pseudomonadaceae</taxon>
        <taxon>Zestomonas</taxon>
    </lineage>
</organism>
<dbReference type="SUPFAM" id="SSF50249">
    <property type="entry name" value="Nucleic acid-binding proteins"/>
    <property type="match status" value="1"/>
</dbReference>
<dbReference type="Proteomes" id="UP000717995">
    <property type="component" value="Unassembled WGS sequence"/>
</dbReference>
<dbReference type="Gene3D" id="1.10.3500.10">
    <property type="entry name" value="Tex N-terminal region-like"/>
    <property type="match status" value="1"/>
</dbReference>
<dbReference type="InterPro" id="IPR032639">
    <property type="entry name" value="Tex_YqgF"/>
</dbReference>
<dbReference type="InterPro" id="IPR003029">
    <property type="entry name" value="S1_domain"/>
</dbReference>
<dbReference type="Gene3D" id="2.40.50.140">
    <property type="entry name" value="Nucleic acid-binding proteins"/>
    <property type="match status" value="1"/>
</dbReference>
<dbReference type="Gene3D" id="1.10.10.650">
    <property type="entry name" value="RuvA domain 2-like"/>
    <property type="match status" value="1"/>
</dbReference>
<dbReference type="PROSITE" id="PS50126">
    <property type="entry name" value="S1"/>
    <property type="match status" value="1"/>
</dbReference>
<feature type="region of interest" description="Disordered" evidence="1">
    <location>
        <begin position="725"/>
        <end position="768"/>
    </location>
</feature>
<dbReference type="SMART" id="SM00316">
    <property type="entry name" value="S1"/>
    <property type="match status" value="1"/>
</dbReference>
<evidence type="ECO:0000259" key="2">
    <source>
        <dbReference type="PROSITE" id="PS50126"/>
    </source>
</evidence>
<sequence length="783" mass="85136">MSSQVKDSINQRIAEELSALPSGRVQPQQVAAAVALLDEGSTVPFIARYRKEVTGSLDDTQLRLLEERLRYLRELEERRTAILASIEEQGKLTPELSREINLADTKTRLEDLYLPYKQKRRTKGQIALEAGLGELADALFNDPSLEPEAEAARFVDADKGFADLKAVLEGAKYILMERFAEDATLLDRLRGFLKDNASVSARLVPGKETEGAKFSDYFEHDEPLKKMPSHRALAIFRGRNEGVLSAALKVGEETPGSLHPCEGMIGERFGIAARGRAADKWLAEVVRWTWKVKLYSHLETDLFGELREQAEDEAISVFARNLHDLLLAAPAGPRATLGLDPGLRTGCKVAVVDATGKLLDTATVYPHAPRNDWDGTLAVLAKLCAKHAVDLIAIGNGTASRETDKLAGDLIKKLPGLKLTKIMVSEAGASVYSASELAAKEFPDLDVSIRGAVSIARRLQDPLAELVKIDPKSIGVGQYQHDVSQLKLARSLDAVVEDCVNAVGVDVNTASVALLARISGLNSTLAQNIVQFRDANGAFKSRDALKKVPRLGDKTFELAAGFLRVMNGDNPLDGSAVHPETYPLVQRIAEGTSRDIRSLIGDSGFLKRLDPKQFTDERFGLPTVTDILKELDKPSRDPRPEFKTAAFQDGVETIKDLKPGMILEGVVTNVANFGAFVDIGVHQDGLVHISALSEKFVKDPREAVKAGDVVKVKVMEVDVARQRIGLSMRMSDTPGEKADGPRGGGNRGGQAPRSERHSPQDKPAPANAAMAALFANAKQLRKN</sequence>
<dbReference type="PANTHER" id="PTHR10724:SF10">
    <property type="entry name" value="S1 RNA-BINDING DOMAIN-CONTAINING PROTEIN 1"/>
    <property type="match status" value="1"/>
</dbReference>
<dbReference type="Pfam" id="PF12836">
    <property type="entry name" value="HHH_3"/>
    <property type="match status" value="1"/>
</dbReference>
<dbReference type="InterPro" id="IPR044146">
    <property type="entry name" value="S1_Tex"/>
</dbReference>
<reference evidence="3 4" key="1">
    <citation type="submission" date="2021-02" db="EMBL/GenBank/DDBJ databases">
        <authorList>
            <person name="Lee D.-H."/>
        </authorList>
    </citation>
    <scope>NUCLEOTIDE SEQUENCE [LARGE SCALE GENOMIC DNA]</scope>
    <source>
        <strain evidence="3 4">UL073</strain>
    </source>
</reference>
<dbReference type="InterPro" id="IPR010994">
    <property type="entry name" value="RuvA_2-like"/>
</dbReference>
<dbReference type="InterPro" id="IPR037027">
    <property type="entry name" value="YqgF/RNaseH-like_dom_sf"/>
</dbReference>
<dbReference type="InterPro" id="IPR012337">
    <property type="entry name" value="RNaseH-like_sf"/>
</dbReference>
<dbReference type="CDD" id="cd05685">
    <property type="entry name" value="S1_Tex"/>
    <property type="match status" value="1"/>
</dbReference>
<evidence type="ECO:0000313" key="4">
    <source>
        <dbReference type="Proteomes" id="UP000717995"/>
    </source>
</evidence>